<protein>
    <recommendedName>
        <fullName evidence="5 11">2-dehydropantoate 2-reductase</fullName>
        <ecNumber evidence="4 11">1.1.1.169</ecNumber>
    </recommendedName>
    <alternativeName>
        <fullName evidence="9 11">Ketopantoate reductase</fullName>
    </alternativeName>
</protein>
<evidence type="ECO:0000256" key="5">
    <source>
        <dbReference type="ARBA" id="ARBA00019465"/>
    </source>
</evidence>
<dbReference type="RefSeq" id="WP_315607283.1">
    <property type="nucleotide sequence ID" value="NZ_CP130318.1"/>
</dbReference>
<dbReference type="Pfam" id="PF02558">
    <property type="entry name" value="ApbA"/>
    <property type="match status" value="1"/>
</dbReference>
<feature type="domain" description="Ketopantoate reductase C-terminal" evidence="13">
    <location>
        <begin position="184"/>
        <end position="307"/>
    </location>
</feature>
<dbReference type="GO" id="GO:0005737">
    <property type="term" value="C:cytoplasm"/>
    <property type="evidence" value="ECO:0007669"/>
    <property type="project" value="TreeGrafter"/>
</dbReference>
<dbReference type="InterPro" id="IPR013752">
    <property type="entry name" value="KPA_reductase"/>
</dbReference>
<comment type="function">
    <text evidence="1 11">Catalyzes the NADPH-dependent reduction of ketopantoate into pantoic acid.</text>
</comment>
<proteinExistence type="inferred from homology"/>
<name>A0AA96LHN8_9BACL</name>
<keyword evidence="6 11" id="KW-0566">Pantothenate biosynthesis</keyword>
<dbReference type="PANTHER" id="PTHR43765:SF2">
    <property type="entry name" value="2-DEHYDROPANTOATE 2-REDUCTASE"/>
    <property type="match status" value="1"/>
</dbReference>
<dbReference type="Gene3D" id="1.10.1040.10">
    <property type="entry name" value="N-(1-d-carboxylethyl)-l-norvaline Dehydrogenase, domain 2"/>
    <property type="match status" value="1"/>
</dbReference>
<sequence length="310" mass="33907">MHITVWGAGSLGLLFAGKLAGSGYRTELVPRSAAQREELQANGVKVLEPDGEECRSRPIVTENPAGARDNPDWIFLMVKQKDIGAGLAGQLAGRMGESTRLLCFQNGAGHLERLGAMLPPDRIYAAVTTEAARKESPWEVRHTGKGTILWGIPKPFEGGTSPAVDASLNDVLRRAGFTPQRSEDIRTAMWDKLLINAVINPLTGLLSVPNGALLENRESEDLMRRLLQEGVEVLTREGYTADNTLGDRVRTVCRQTAANSSSMLQDLTKGRKTEIEWINGYLLRLADKHGVDLPVNRTLYSLIKLKEGQG</sequence>
<dbReference type="KEGG" id="paun:MJA45_10915"/>
<dbReference type="NCBIfam" id="TIGR00745">
    <property type="entry name" value="apbA_panE"/>
    <property type="match status" value="1"/>
</dbReference>
<gene>
    <name evidence="14" type="ORF">MJA45_10915</name>
</gene>
<evidence type="ECO:0000256" key="7">
    <source>
        <dbReference type="ARBA" id="ARBA00022857"/>
    </source>
</evidence>
<comment type="similarity">
    <text evidence="3 11">Belongs to the ketopantoate reductase family.</text>
</comment>
<evidence type="ECO:0000256" key="10">
    <source>
        <dbReference type="ARBA" id="ARBA00048793"/>
    </source>
</evidence>
<dbReference type="InterPro" id="IPR013328">
    <property type="entry name" value="6PGD_dom2"/>
</dbReference>
<dbReference type="GO" id="GO:0050661">
    <property type="term" value="F:NADP binding"/>
    <property type="evidence" value="ECO:0007669"/>
    <property type="project" value="TreeGrafter"/>
</dbReference>
<dbReference type="Proteomes" id="UP001305702">
    <property type="component" value="Chromosome"/>
</dbReference>
<dbReference type="InterPro" id="IPR013332">
    <property type="entry name" value="KPR_N"/>
</dbReference>
<dbReference type="EMBL" id="CP130318">
    <property type="protein sequence ID" value="WNQ13500.1"/>
    <property type="molecule type" value="Genomic_DNA"/>
</dbReference>
<comment type="pathway">
    <text evidence="2 11">Cofactor biosynthesis; (R)-pantothenate biosynthesis; (R)-pantoate from 3-methyl-2-oxobutanoate: step 2/2.</text>
</comment>
<accession>A0AA96LHN8</accession>
<evidence type="ECO:0000256" key="3">
    <source>
        <dbReference type="ARBA" id="ARBA00007870"/>
    </source>
</evidence>
<keyword evidence="8 11" id="KW-0560">Oxidoreductase</keyword>
<evidence type="ECO:0000256" key="2">
    <source>
        <dbReference type="ARBA" id="ARBA00004994"/>
    </source>
</evidence>
<dbReference type="SUPFAM" id="SSF48179">
    <property type="entry name" value="6-phosphogluconate dehydrogenase C-terminal domain-like"/>
    <property type="match status" value="1"/>
</dbReference>
<feature type="domain" description="Ketopantoate reductase N-terminal" evidence="12">
    <location>
        <begin position="3"/>
        <end position="151"/>
    </location>
</feature>
<organism evidence="14 15">
    <name type="scientific">Paenibacillus aurantius</name>
    <dbReference type="NCBI Taxonomy" id="2918900"/>
    <lineage>
        <taxon>Bacteria</taxon>
        <taxon>Bacillati</taxon>
        <taxon>Bacillota</taxon>
        <taxon>Bacilli</taxon>
        <taxon>Bacillales</taxon>
        <taxon>Paenibacillaceae</taxon>
        <taxon>Paenibacillus</taxon>
    </lineage>
</organism>
<dbReference type="AlphaFoldDB" id="A0AA96LHN8"/>
<evidence type="ECO:0000256" key="11">
    <source>
        <dbReference type="RuleBase" id="RU362068"/>
    </source>
</evidence>
<dbReference type="InterPro" id="IPR003710">
    <property type="entry name" value="ApbA"/>
</dbReference>
<evidence type="ECO:0000259" key="13">
    <source>
        <dbReference type="Pfam" id="PF08546"/>
    </source>
</evidence>
<reference evidence="14 15" key="1">
    <citation type="submission" date="2022-02" db="EMBL/GenBank/DDBJ databases">
        <title>Paenibacillus sp. MBLB1776 Whole Genome Shotgun Sequencing.</title>
        <authorList>
            <person name="Hwang C.Y."/>
            <person name="Cho E.-S."/>
            <person name="Seo M.-J."/>
        </authorList>
    </citation>
    <scope>NUCLEOTIDE SEQUENCE [LARGE SCALE GENOMIC DNA]</scope>
    <source>
        <strain evidence="14 15">MBLB1776</strain>
    </source>
</reference>
<keyword evidence="15" id="KW-1185">Reference proteome</keyword>
<dbReference type="GO" id="GO:0015940">
    <property type="term" value="P:pantothenate biosynthetic process"/>
    <property type="evidence" value="ECO:0007669"/>
    <property type="project" value="UniProtKB-KW"/>
</dbReference>
<evidence type="ECO:0000256" key="8">
    <source>
        <dbReference type="ARBA" id="ARBA00023002"/>
    </source>
</evidence>
<dbReference type="Gene3D" id="3.40.50.720">
    <property type="entry name" value="NAD(P)-binding Rossmann-like Domain"/>
    <property type="match status" value="1"/>
</dbReference>
<keyword evidence="7 11" id="KW-0521">NADP</keyword>
<dbReference type="PANTHER" id="PTHR43765">
    <property type="entry name" value="2-DEHYDROPANTOATE 2-REDUCTASE-RELATED"/>
    <property type="match status" value="1"/>
</dbReference>
<dbReference type="EC" id="1.1.1.169" evidence="4 11"/>
<evidence type="ECO:0000256" key="1">
    <source>
        <dbReference type="ARBA" id="ARBA00002919"/>
    </source>
</evidence>
<dbReference type="GO" id="GO:0008677">
    <property type="term" value="F:2-dehydropantoate 2-reductase activity"/>
    <property type="evidence" value="ECO:0007669"/>
    <property type="project" value="UniProtKB-EC"/>
</dbReference>
<evidence type="ECO:0000259" key="12">
    <source>
        <dbReference type="Pfam" id="PF02558"/>
    </source>
</evidence>
<dbReference type="InterPro" id="IPR036291">
    <property type="entry name" value="NAD(P)-bd_dom_sf"/>
</dbReference>
<evidence type="ECO:0000313" key="15">
    <source>
        <dbReference type="Proteomes" id="UP001305702"/>
    </source>
</evidence>
<comment type="catalytic activity">
    <reaction evidence="10 11">
        <text>(R)-pantoate + NADP(+) = 2-dehydropantoate + NADPH + H(+)</text>
        <dbReference type="Rhea" id="RHEA:16233"/>
        <dbReference type="ChEBI" id="CHEBI:11561"/>
        <dbReference type="ChEBI" id="CHEBI:15378"/>
        <dbReference type="ChEBI" id="CHEBI:15980"/>
        <dbReference type="ChEBI" id="CHEBI:57783"/>
        <dbReference type="ChEBI" id="CHEBI:58349"/>
        <dbReference type="EC" id="1.1.1.169"/>
    </reaction>
</comment>
<dbReference type="FunFam" id="1.10.1040.10:FF:000017">
    <property type="entry name" value="2-dehydropantoate 2-reductase"/>
    <property type="match status" value="1"/>
</dbReference>
<dbReference type="InterPro" id="IPR008927">
    <property type="entry name" value="6-PGluconate_DH-like_C_sf"/>
</dbReference>
<dbReference type="SUPFAM" id="SSF51735">
    <property type="entry name" value="NAD(P)-binding Rossmann-fold domains"/>
    <property type="match status" value="1"/>
</dbReference>
<evidence type="ECO:0000313" key="14">
    <source>
        <dbReference type="EMBL" id="WNQ13500.1"/>
    </source>
</evidence>
<dbReference type="InterPro" id="IPR050838">
    <property type="entry name" value="Ketopantoate_reductase"/>
</dbReference>
<evidence type="ECO:0000256" key="6">
    <source>
        <dbReference type="ARBA" id="ARBA00022655"/>
    </source>
</evidence>
<dbReference type="Pfam" id="PF08546">
    <property type="entry name" value="ApbA_C"/>
    <property type="match status" value="1"/>
</dbReference>
<evidence type="ECO:0000256" key="4">
    <source>
        <dbReference type="ARBA" id="ARBA00013014"/>
    </source>
</evidence>
<evidence type="ECO:0000256" key="9">
    <source>
        <dbReference type="ARBA" id="ARBA00032024"/>
    </source>
</evidence>